<dbReference type="CDD" id="cd00371">
    <property type="entry name" value="HMA"/>
    <property type="match status" value="1"/>
</dbReference>
<evidence type="ECO:0000256" key="3">
    <source>
        <dbReference type="ARBA" id="ARBA00024045"/>
    </source>
</evidence>
<feature type="domain" description="HMA" evidence="5">
    <location>
        <begin position="29"/>
        <end position="93"/>
    </location>
</feature>
<dbReference type="GO" id="GO:0046872">
    <property type="term" value="F:metal ion binding"/>
    <property type="evidence" value="ECO:0007669"/>
    <property type="project" value="UniProtKB-KW"/>
</dbReference>
<proteinExistence type="inferred from homology"/>
<dbReference type="OrthoDB" id="1927097at2759"/>
<gene>
    <name evidence="6" type="ORF">Taro_031894</name>
</gene>
<name>A0A843VQ09_COLES</name>
<feature type="region of interest" description="Disordered" evidence="4">
    <location>
        <begin position="98"/>
        <end position="120"/>
    </location>
</feature>
<sequence>MLPLFAELSFSFAEALPVENMKSNPEKAVNVVELKVYMHCRACERSVFDSLRTFKGVEAISTDMNMDKVIVKGQIDPKKVLKRLKKKTGKKAEIVVKSKDSDKAEVDGDAKASESCGDPELDGRALPHDYFEDKLMFYLDIFSDENPNACSIV</sequence>
<keyword evidence="2" id="KW-0636">Prenylation</keyword>
<keyword evidence="1" id="KW-0479">Metal-binding</keyword>
<evidence type="ECO:0000259" key="5">
    <source>
        <dbReference type="PROSITE" id="PS50846"/>
    </source>
</evidence>
<keyword evidence="2" id="KW-0449">Lipoprotein</keyword>
<comment type="caution">
    <text evidence="6">The sequence shown here is derived from an EMBL/GenBank/DDBJ whole genome shotgun (WGS) entry which is preliminary data.</text>
</comment>
<dbReference type="PANTHER" id="PTHR46195:SF18">
    <property type="entry name" value="SUPEROXIDE DISMUTASE 1 COPPER CHAPERONE-LIKE PROTEIN"/>
    <property type="match status" value="1"/>
</dbReference>
<comment type="similarity">
    <text evidence="3">Belongs to the HIPP family.</text>
</comment>
<organism evidence="6 7">
    <name type="scientific">Colocasia esculenta</name>
    <name type="common">Wild taro</name>
    <name type="synonym">Arum esculentum</name>
    <dbReference type="NCBI Taxonomy" id="4460"/>
    <lineage>
        <taxon>Eukaryota</taxon>
        <taxon>Viridiplantae</taxon>
        <taxon>Streptophyta</taxon>
        <taxon>Embryophyta</taxon>
        <taxon>Tracheophyta</taxon>
        <taxon>Spermatophyta</taxon>
        <taxon>Magnoliopsida</taxon>
        <taxon>Liliopsida</taxon>
        <taxon>Araceae</taxon>
        <taxon>Aroideae</taxon>
        <taxon>Colocasieae</taxon>
        <taxon>Colocasia</taxon>
    </lineage>
</organism>
<dbReference type="EMBL" id="NMUH01002308">
    <property type="protein sequence ID" value="MQL99171.1"/>
    <property type="molecule type" value="Genomic_DNA"/>
</dbReference>
<protein>
    <recommendedName>
        <fullName evidence="5">HMA domain-containing protein</fullName>
    </recommendedName>
</protein>
<dbReference type="PANTHER" id="PTHR46195">
    <property type="entry name" value="HEAVY METAL-ASSOCIATED ISOPRENYLATED PLANT PROTEIN 7"/>
    <property type="match status" value="1"/>
</dbReference>
<dbReference type="Pfam" id="PF00403">
    <property type="entry name" value="HMA"/>
    <property type="match status" value="1"/>
</dbReference>
<dbReference type="Gene3D" id="3.30.70.100">
    <property type="match status" value="1"/>
</dbReference>
<dbReference type="AlphaFoldDB" id="A0A843VQ09"/>
<dbReference type="PROSITE" id="PS50846">
    <property type="entry name" value="HMA_2"/>
    <property type="match status" value="1"/>
</dbReference>
<evidence type="ECO:0000313" key="7">
    <source>
        <dbReference type="Proteomes" id="UP000652761"/>
    </source>
</evidence>
<evidence type="ECO:0000256" key="1">
    <source>
        <dbReference type="ARBA" id="ARBA00022723"/>
    </source>
</evidence>
<accession>A0A843VQ09</accession>
<keyword evidence="7" id="KW-1185">Reference proteome</keyword>
<evidence type="ECO:0000313" key="6">
    <source>
        <dbReference type="EMBL" id="MQL99171.1"/>
    </source>
</evidence>
<reference evidence="6" key="1">
    <citation type="submission" date="2017-07" db="EMBL/GenBank/DDBJ databases">
        <title>Taro Niue Genome Assembly and Annotation.</title>
        <authorList>
            <person name="Atibalentja N."/>
            <person name="Keating K."/>
            <person name="Fields C.J."/>
        </authorList>
    </citation>
    <scope>NUCLEOTIDE SEQUENCE</scope>
    <source>
        <strain evidence="6">Niue_2</strain>
        <tissue evidence="6">Leaf</tissue>
    </source>
</reference>
<dbReference type="Proteomes" id="UP000652761">
    <property type="component" value="Unassembled WGS sequence"/>
</dbReference>
<dbReference type="InterPro" id="IPR044577">
    <property type="entry name" value="HIPP4/7/8/17/18/19"/>
</dbReference>
<dbReference type="InterPro" id="IPR036163">
    <property type="entry name" value="HMA_dom_sf"/>
</dbReference>
<dbReference type="InterPro" id="IPR006121">
    <property type="entry name" value="HMA_dom"/>
</dbReference>
<evidence type="ECO:0000256" key="4">
    <source>
        <dbReference type="SAM" id="MobiDB-lite"/>
    </source>
</evidence>
<dbReference type="SUPFAM" id="SSF55008">
    <property type="entry name" value="HMA, heavy metal-associated domain"/>
    <property type="match status" value="1"/>
</dbReference>
<evidence type="ECO:0000256" key="2">
    <source>
        <dbReference type="ARBA" id="ARBA00023289"/>
    </source>
</evidence>
<feature type="compositionally biased region" description="Basic and acidic residues" evidence="4">
    <location>
        <begin position="98"/>
        <end position="112"/>
    </location>
</feature>